<feature type="compositionally biased region" description="Basic and acidic residues" evidence="1">
    <location>
        <begin position="163"/>
        <end position="183"/>
    </location>
</feature>
<evidence type="ECO:0000256" key="1">
    <source>
        <dbReference type="SAM" id="MobiDB-lite"/>
    </source>
</evidence>
<feature type="compositionally biased region" description="Basic and acidic residues" evidence="1">
    <location>
        <begin position="95"/>
        <end position="115"/>
    </location>
</feature>
<dbReference type="AlphaFoldDB" id="E6QW25"/>
<comment type="caution">
    <text evidence="3">The sequence shown here is derived from an EMBL/GenBank/DDBJ whole genome shotgun (WGS) entry which is preliminary data.</text>
</comment>
<gene>
    <name evidence="3" type="ORF">CARN7_2277</name>
</gene>
<feature type="compositionally biased region" description="Basic and acidic residues" evidence="1">
    <location>
        <begin position="122"/>
        <end position="155"/>
    </location>
</feature>
<accession>E6QW25</accession>
<proteinExistence type="predicted"/>
<reference evidence="3" key="1">
    <citation type="submission" date="2009-10" db="EMBL/GenBank/DDBJ databases">
        <title>Diversity of trophic interactions inside an arsenic-rich microbial ecosystem.</title>
        <authorList>
            <person name="Bertin P.N."/>
            <person name="Heinrich-Salmeron A."/>
            <person name="Pelletier E."/>
            <person name="Goulhen-Chollet F."/>
            <person name="Arsene-Ploetze F."/>
            <person name="Gallien S."/>
            <person name="Calteau A."/>
            <person name="Vallenet D."/>
            <person name="Casiot C."/>
            <person name="Chane-Woon-Ming B."/>
            <person name="Giloteaux L."/>
            <person name="Barakat M."/>
            <person name="Bonnefoy V."/>
            <person name="Bruneel O."/>
            <person name="Chandler M."/>
            <person name="Cleiss J."/>
            <person name="Duran R."/>
            <person name="Elbaz-Poulichet F."/>
            <person name="Fonknechten N."/>
            <person name="Lauga B."/>
            <person name="Mornico D."/>
            <person name="Ortet P."/>
            <person name="Schaeffer C."/>
            <person name="Siguier P."/>
            <person name="Alexander Thil Smith A."/>
            <person name="Van Dorsselaer A."/>
            <person name="Weissenbach J."/>
            <person name="Medigue C."/>
            <person name="Le Paslier D."/>
        </authorList>
    </citation>
    <scope>NUCLEOTIDE SEQUENCE</scope>
</reference>
<keyword evidence="2" id="KW-0812">Transmembrane</keyword>
<sequence>MAEWSKDLNDSESLRQTVSMLYILLIGDSMMLKKKQIVVAMASLIMGFGSMYAFAATNGDGSNTISPAAGQAPYQAPSSSGATERKTTKANSEACKQKTEENDREKKDDADHENADSNTRTMTHDSHADAHRGDSRHDDLVRADRAREATHETERQQVCGEIDDNKDIHNEHDDKERQKEHDTNNQNSENQQRR</sequence>
<evidence type="ECO:0000313" key="3">
    <source>
        <dbReference type="EMBL" id="CBI11448.1"/>
    </source>
</evidence>
<feature type="region of interest" description="Disordered" evidence="1">
    <location>
        <begin position="66"/>
        <end position="194"/>
    </location>
</feature>
<name>E6QW25_9ZZZZ</name>
<feature type="compositionally biased region" description="Polar residues" evidence="1">
    <location>
        <begin position="184"/>
        <end position="194"/>
    </location>
</feature>
<keyword evidence="2" id="KW-1133">Transmembrane helix</keyword>
<organism evidence="3">
    <name type="scientific">mine drainage metagenome</name>
    <dbReference type="NCBI Taxonomy" id="410659"/>
    <lineage>
        <taxon>unclassified sequences</taxon>
        <taxon>metagenomes</taxon>
        <taxon>ecological metagenomes</taxon>
    </lineage>
</organism>
<evidence type="ECO:0000256" key="2">
    <source>
        <dbReference type="SAM" id="Phobius"/>
    </source>
</evidence>
<protein>
    <submittedName>
        <fullName evidence="3">Uncharacterized protein</fullName>
    </submittedName>
</protein>
<dbReference type="EMBL" id="CABR01000144">
    <property type="protein sequence ID" value="CBI11448.1"/>
    <property type="molecule type" value="Genomic_DNA"/>
</dbReference>
<feature type="transmembrane region" description="Helical" evidence="2">
    <location>
        <begin position="37"/>
        <end position="55"/>
    </location>
</feature>
<keyword evidence="2" id="KW-0472">Membrane</keyword>